<dbReference type="EMBL" id="JADAQX010000294">
    <property type="protein sequence ID" value="KAF8820820.1"/>
    <property type="molecule type" value="Genomic_DNA"/>
</dbReference>
<keyword evidence="2 6" id="KW-0812">Transmembrane</keyword>
<evidence type="ECO:0000256" key="7">
    <source>
        <dbReference type="SAM" id="Phobius"/>
    </source>
</evidence>
<keyword evidence="10" id="KW-1185">Reference proteome</keyword>
<dbReference type="PANTHER" id="PTHR12064:SF97">
    <property type="entry name" value="METAL TRANSPORTER CNNM-5"/>
    <property type="match status" value="1"/>
</dbReference>
<dbReference type="Proteomes" id="UP000823046">
    <property type="component" value="Unassembled WGS sequence"/>
</dbReference>
<evidence type="ECO:0000256" key="3">
    <source>
        <dbReference type="ARBA" id="ARBA00022737"/>
    </source>
</evidence>
<dbReference type="PROSITE" id="PS51846">
    <property type="entry name" value="CNNM"/>
    <property type="match status" value="1"/>
</dbReference>
<feature type="transmembrane region" description="Helical" evidence="7">
    <location>
        <begin position="104"/>
        <end position="123"/>
    </location>
</feature>
<keyword evidence="5 6" id="KW-0472">Membrane</keyword>
<dbReference type="InterPro" id="IPR044751">
    <property type="entry name" value="Ion_transp-like_CBS"/>
</dbReference>
<gene>
    <name evidence="9" type="ORF">IE077_002769</name>
</gene>
<evidence type="ECO:0000256" key="6">
    <source>
        <dbReference type="PROSITE-ProRule" id="PRU01193"/>
    </source>
</evidence>
<keyword evidence="4 6" id="KW-1133">Transmembrane helix</keyword>
<feature type="transmembrane region" description="Helical" evidence="7">
    <location>
        <begin position="20"/>
        <end position="46"/>
    </location>
</feature>
<comment type="subcellular location">
    <subcellularLocation>
        <location evidence="1">Membrane</location>
        <topology evidence="1">Multi-pass membrane protein</topology>
    </subcellularLocation>
</comment>
<reference evidence="9 10" key="1">
    <citation type="journal article" date="2020" name="bioRxiv">
        <title>Metabolic contributions of an alphaproteobacterial endosymbiont in the apicomplexan Cardiosporidium cionae.</title>
        <authorList>
            <person name="Hunter E.S."/>
            <person name="Paight C.J."/>
            <person name="Lane C.E."/>
        </authorList>
    </citation>
    <scope>NUCLEOTIDE SEQUENCE [LARGE SCALE GENOMIC DNA]</scope>
    <source>
        <strain evidence="9">ESH_2018</strain>
    </source>
</reference>
<organism evidence="9 10">
    <name type="scientific">Cardiosporidium cionae</name>
    <dbReference type="NCBI Taxonomy" id="476202"/>
    <lineage>
        <taxon>Eukaryota</taxon>
        <taxon>Sar</taxon>
        <taxon>Alveolata</taxon>
        <taxon>Apicomplexa</taxon>
        <taxon>Aconoidasida</taxon>
        <taxon>Nephromycida</taxon>
        <taxon>Cardiosporidium</taxon>
    </lineage>
</organism>
<feature type="transmembrane region" description="Helical" evidence="7">
    <location>
        <begin position="135"/>
        <end position="155"/>
    </location>
</feature>
<evidence type="ECO:0000313" key="9">
    <source>
        <dbReference type="EMBL" id="KAF8820820.1"/>
    </source>
</evidence>
<name>A0ABQ7JA01_9APIC</name>
<feature type="domain" description="CNNM transmembrane" evidence="8">
    <location>
        <begin position="15"/>
        <end position="195"/>
    </location>
</feature>
<dbReference type="SUPFAM" id="SSF54631">
    <property type="entry name" value="CBS-domain pair"/>
    <property type="match status" value="1"/>
</dbReference>
<evidence type="ECO:0000256" key="5">
    <source>
        <dbReference type="ARBA" id="ARBA00023136"/>
    </source>
</evidence>
<dbReference type="InterPro" id="IPR045095">
    <property type="entry name" value="ACDP"/>
</dbReference>
<evidence type="ECO:0000256" key="2">
    <source>
        <dbReference type="ARBA" id="ARBA00022692"/>
    </source>
</evidence>
<dbReference type="PANTHER" id="PTHR12064">
    <property type="entry name" value="METAL TRANSPORTER CNNM"/>
    <property type="match status" value="1"/>
</dbReference>
<dbReference type="CDD" id="cd04590">
    <property type="entry name" value="CBS_pair_CorC_HlyC_assoc"/>
    <property type="match status" value="1"/>
</dbReference>
<evidence type="ECO:0000259" key="8">
    <source>
        <dbReference type="PROSITE" id="PS51846"/>
    </source>
</evidence>
<dbReference type="Pfam" id="PF01595">
    <property type="entry name" value="CNNM"/>
    <property type="match status" value="1"/>
</dbReference>
<dbReference type="InterPro" id="IPR002550">
    <property type="entry name" value="CNNM"/>
</dbReference>
<dbReference type="Gene3D" id="3.10.580.10">
    <property type="entry name" value="CBS-domain"/>
    <property type="match status" value="1"/>
</dbReference>
<protein>
    <submittedName>
        <fullName evidence="9">CBS domain-containing protein</fullName>
    </submittedName>
</protein>
<sequence>MRALRPVLLEESFAGSTIWWVYLSICISLILFSGLTSGLTTGLMSFDEMQLLVLQETGDSKQKKSARQVFKLVQKHHLLLVTLLLSNSAAMEALPIFLDRLVPSWLAIVLSVTFIFIFGEVVPQALCTGPNQLKLASAMVPFVQFLIFIFMFLAWPISKILDCLFGTSDSHYYARHDLKALIGLHQKEGILTEDVYKNIEEMEENNEKNLKRLGAKEVIIIQGALDMAEKNIRDLMVPIDDVFMMEFHTELTPEIMKLIFNSGHSRIPIYEGERNNIKGVLLTKSLILVHSSEGYKLSTFLSNERNHWSSMPVFTAPSTNPYVLLNEFSQGKSHLAFVTDYVEDYQRSWEKCKIVSTKATLLGIVTLEDVIEELIQSDITDEFDRSDRPSSLAIYLGVLSFRFTGECSLTTANNSKFHLKSLRNKEKIFAGWRLSSFTDNDDTPYSYKSYYREPPLQPTGLKEKNKLSKNMSPSTWFARSYTAQDERISSSLATGPLLDDAQPLESHESQRIDVPSYVSREDIQREIKRSKSSRMWPAGAFNIRSYKNKYHSGSPDALRSLLTYDPAISDTCMHTIEKEMTFPRAEDNLNIPTSTDTVT</sequence>
<evidence type="ECO:0000313" key="10">
    <source>
        <dbReference type="Proteomes" id="UP000823046"/>
    </source>
</evidence>
<dbReference type="InterPro" id="IPR046342">
    <property type="entry name" value="CBS_dom_sf"/>
</dbReference>
<comment type="caution">
    <text evidence="9">The sequence shown here is derived from an EMBL/GenBank/DDBJ whole genome shotgun (WGS) entry which is preliminary data.</text>
</comment>
<evidence type="ECO:0000256" key="1">
    <source>
        <dbReference type="ARBA" id="ARBA00004141"/>
    </source>
</evidence>
<evidence type="ECO:0000256" key="4">
    <source>
        <dbReference type="ARBA" id="ARBA00022989"/>
    </source>
</evidence>
<accession>A0ABQ7JA01</accession>
<keyword evidence="3" id="KW-0677">Repeat</keyword>
<proteinExistence type="predicted"/>